<protein>
    <recommendedName>
        <fullName evidence="7">Response regulatory domain-containing protein</fullName>
    </recommendedName>
</protein>
<dbReference type="SUPFAM" id="SSF52172">
    <property type="entry name" value="CheY-like"/>
    <property type="match status" value="1"/>
</dbReference>
<dbReference type="InterPro" id="IPR045279">
    <property type="entry name" value="ARR-like"/>
</dbReference>
<evidence type="ECO:0000256" key="4">
    <source>
        <dbReference type="SAM" id="MobiDB-lite"/>
    </source>
</evidence>
<evidence type="ECO:0000256" key="2">
    <source>
        <dbReference type="ARBA" id="ARBA00023015"/>
    </source>
</evidence>
<evidence type="ECO:0000313" key="5">
    <source>
        <dbReference type="EMBL" id="KAG2251274.1"/>
    </source>
</evidence>
<dbReference type="AlphaFoldDB" id="A0A8X7PKG0"/>
<dbReference type="InterPro" id="IPR011006">
    <property type="entry name" value="CheY-like_superfamily"/>
</dbReference>
<name>A0A8X7PKG0_BRACI</name>
<comment type="caution">
    <text evidence="5">The sequence shown here is derived from an EMBL/GenBank/DDBJ whole genome shotgun (WGS) entry which is preliminary data.</text>
</comment>
<proteinExistence type="predicted"/>
<dbReference type="EMBL" id="JAAMPC010000016">
    <property type="protein sequence ID" value="KAG2251274.1"/>
    <property type="molecule type" value="Genomic_DNA"/>
</dbReference>
<dbReference type="PANTHER" id="PTHR43874">
    <property type="entry name" value="TWO-COMPONENT RESPONSE REGULATOR"/>
    <property type="match status" value="1"/>
</dbReference>
<dbReference type="OrthoDB" id="2015707at2759"/>
<keyword evidence="1" id="KW-0902">Two-component regulatory system</keyword>
<keyword evidence="3" id="KW-0804">Transcription</keyword>
<keyword evidence="2" id="KW-0805">Transcription regulation</keyword>
<evidence type="ECO:0008006" key="7">
    <source>
        <dbReference type="Google" id="ProtNLM"/>
    </source>
</evidence>
<keyword evidence="6" id="KW-1185">Reference proteome</keyword>
<evidence type="ECO:0000256" key="3">
    <source>
        <dbReference type="ARBA" id="ARBA00023163"/>
    </source>
</evidence>
<evidence type="ECO:0000313" key="6">
    <source>
        <dbReference type="Proteomes" id="UP000886595"/>
    </source>
</evidence>
<dbReference type="PANTHER" id="PTHR43874:SF7">
    <property type="entry name" value="TWO-COMPONENT RESPONSE REGULATOR ARR10"/>
    <property type="match status" value="1"/>
</dbReference>
<accession>A0A8X7PKG0</accession>
<feature type="region of interest" description="Disordered" evidence="4">
    <location>
        <begin position="1"/>
        <end position="34"/>
    </location>
</feature>
<sequence length="159" mass="17907">MSSTEVSNAVLVEVGPEEDTKPTDISEVTEVSEEPQDVDMKRRHALITEKAQIALELLRDNKNKFNLGISDVDMPDMDGFELLELLVLSAHRHPKYVMEGVKHGSCDDILKSVRIEELKNIWQHVVGKIMFKKMKSILTNGESQGNSDQNGVNNQQCFI</sequence>
<dbReference type="Gene3D" id="3.40.50.2300">
    <property type="match status" value="1"/>
</dbReference>
<dbReference type="GO" id="GO:0009736">
    <property type="term" value="P:cytokinin-activated signaling pathway"/>
    <property type="evidence" value="ECO:0007669"/>
    <property type="project" value="InterPro"/>
</dbReference>
<gene>
    <name evidence="5" type="ORF">Bca52824_081410</name>
</gene>
<evidence type="ECO:0000256" key="1">
    <source>
        <dbReference type="ARBA" id="ARBA00023012"/>
    </source>
</evidence>
<reference evidence="5 6" key="1">
    <citation type="submission" date="2020-02" db="EMBL/GenBank/DDBJ databases">
        <authorList>
            <person name="Ma Q."/>
            <person name="Huang Y."/>
            <person name="Song X."/>
            <person name="Pei D."/>
        </authorList>
    </citation>
    <scope>NUCLEOTIDE SEQUENCE [LARGE SCALE GENOMIC DNA]</scope>
    <source>
        <strain evidence="5">Sxm20200214</strain>
        <tissue evidence="5">Leaf</tissue>
    </source>
</reference>
<dbReference type="GO" id="GO:0000160">
    <property type="term" value="P:phosphorelay signal transduction system"/>
    <property type="evidence" value="ECO:0007669"/>
    <property type="project" value="UniProtKB-KW"/>
</dbReference>
<dbReference type="Proteomes" id="UP000886595">
    <property type="component" value="Unassembled WGS sequence"/>
</dbReference>
<organism evidence="5 6">
    <name type="scientific">Brassica carinata</name>
    <name type="common">Ethiopian mustard</name>
    <name type="synonym">Abyssinian cabbage</name>
    <dbReference type="NCBI Taxonomy" id="52824"/>
    <lineage>
        <taxon>Eukaryota</taxon>
        <taxon>Viridiplantae</taxon>
        <taxon>Streptophyta</taxon>
        <taxon>Embryophyta</taxon>
        <taxon>Tracheophyta</taxon>
        <taxon>Spermatophyta</taxon>
        <taxon>Magnoliopsida</taxon>
        <taxon>eudicotyledons</taxon>
        <taxon>Gunneridae</taxon>
        <taxon>Pentapetalae</taxon>
        <taxon>rosids</taxon>
        <taxon>malvids</taxon>
        <taxon>Brassicales</taxon>
        <taxon>Brassicaceae</taxon>
        <taxon>Brassiceae</taxon>
        <taxon>Brassica</taxon>
    </lineage>
</organism>